<dbReference type="EC" id="6.3.5.7" evidence="7"/>
<dbReference type="InterPro" id="IPR020556">
    <property type="entry name" value="Amidase_CS"/>
</dbReference>
<sequence length="494" mass="51057">MPAPETAAPWPTATDLARAVQAGELTPPELLTQALGRIEAARDLNAVVSLHEGAAEQAGRVEARLSAGETLPLAGVPILVKDNINVAGTRTTCGSRILSTYVSSYTATAAQNLLSAGAVIVGKANMDEFAMGSSTESSASGPTLNPWDRSRVPGGSSGGSAAAVAAGLTPVSLGSDTGGSVRQPAALCGVYGLKPTYGRVSRYGLVAYASSLDQIGPFARSAADLALMMNVLAGHDPHDATSLDVPAHFTRGGADTLRGLRVGVVRESLTGNTPGVEAALRDTLGALRGAGASVGEVGIPELKYAVATYYLIAMPEASSNLARYDGMVYGQREPGADVTGSMTLTREKGFGREVQRRIMIGTYALSSGYYDAYYSKAMKVRRLIADEFAQAFADYDVLVTPTSPFPAFRRGEKTHDPLAMYAADVDTVAINLAGLPALSVPAGFEEVQGARLPVGVQFIAPALHDERLVALAGGLEDIGAAQLEAPPVLSAPVP</sequence>
<dbReference type="PIRSF" id="PIRSF001221">
    <property type="entry name" value="Amidase_fungi"/>
    <property type="match status" value="1"/>
</dbReference>
<keyword evidence="4 7" id="KW-0067">ATP-binding</keyword>
<evidence type="ECO:0000256" key="4">
    <source>
        <dbReference type="ARBA" id="ARBA00022840"/>
    </source>
</evidence>
<keyword evidence="2 7" id="KW-0436">Ligase</keyword>
<evidence type="ECO:0000256" key="8">
    <source>
        <dbReference type="SAM" id="MobiDB-lite"/>
    </source>
</evidence>
<dbReference type="InterPro" id="IPR004412">
    <property type="entry name" value="GatA"/>
</dbReference>
<comment type="function">
    <text evidence="7">Allows the formation of correctly charged Gln-tRNA(Gln) through the transamidation of misacylated Glu-tRNA(Gln) in organisms which lack glutaminyl-tRNA synthetase. The reaction takes place in the presence of glutamine and ATP through an activated gamma-phospho-Glu-tRNA(Gln).</text>
</comment>
<feature type="active site" description="Acyl-ester intermediate" evidence="7">
    <location>
        <position position="180"/>
    </location>
</feature>
<evidence type="ECO:0000256" key="6">
    <source>
        <dbReference type="ARBA" id="ARBA00047407"/>
    </source>
</evidence>
<dbReference type="PANTHER" id="PTHR11895:SF151">
    <property type="entry name" value="GLUTAMYL-TRNA(GLN) AMIDOTRANSFERASE SUBUNIT A"/>
    <property type="match status" value="1"/>
</dbReference>
<dbReference type="HAMAP" id="MF_00120">
    <property type="entry name" value="GatA"/>
    <property type="match status" value="1"/>
</dbReference>
<dbReference type="OrthoDB" id="9811471at2"/>
<dbReference type="EMBL" id="FNZA01000004">
    <property type="protein sequence ID" value="SEJ16442.1"/>
    <property type="molecule type" value="Genomic_DNA"/>
</dbReference>
<gene>
    <name evidence="7" type="primary">gatA</name>
    <name evidence="10" type="ORF">SAMN04488058_104182</name>
</gene>
<dbReference type="InterPro" id="IPR023631">
    <property type="entry name" value="Amidase_dom"/>
</dbReference>
<dbReference type="GO" id="GO:0005524">
    <property type="term" value="F:ATP binding"/>
    <property type="evidence" value="ECO:0007669"/>
    <property type="project" value="UniProtKB-KW"/>
</dbReference>
<feature type="compositionally biased region" description="Polar residues" evidence="8">
    <location>
        <begin position="132"/>
        <end position="143"/>
    </location>
</feature>
<dbReference type="GO" id="GO:0050567">
    <property type="term" value="F:glutaminyl-tRNA synthase (glutamine-hydrolyzing) activity"/>
    <property type="evidence" value="ECO:0007669"/>
    <property type="project" value="UniProtKB-UniRule"/>
</dbReference>
<name>A0A1H6WV72_9DEIO</name>
<evidence type="ECO:0000256" key="5">
    <source>
        <dbReference type="ARBA" id="ARBA00022917"/>
    </source>
</evidence>
<dbReference type="RefSeq" id="WP_092263938.1">
    <property type="nucleotide sequence ID" value="NZ_FNZA01000004.1"/>
</dbReference>
<dbReference type="STRING" id="856736.SAMN04488058_104182"/>
<feature type="region of interest" description="Disordered" evidence="8">
    <location>
        <begin position="132"/>
        <end position="159"/>
    </location>
</feature>
<evidence type="ECO:0000313" key="10">
    <source>
        <dbReference type="EMBL" id="SEJ16442.1"/>
    </source>
</evidence>
<dbReference type="NCBIfam" id="TIGR00132">
    <property type="entry name" value="gatA"/>
    <property type="match status" value="1"/>
</dbReference>
<evidence type="ECO:0000256" key="1">
    <source>
        <dbReference type="ARBA" id="ARBA00008069"/>
    </source>
</evidence>
<feature type="active site" description="Charge relay system" evidence="7">
    <location>
        <position position="156"/>
    </location>
</feature>
<keyword evidence="11" id="KW-1185">Reference proteome</keyword>
<dbReference type="InterPro" id="IPR036928">
    <property type="entry name" value="AS_sf"/>
</dbReference>
<feature type="active site" description="Charge relay system" evidence="7">
    <location>
        <position position="81"/>
    </location>
</feature>
<keyword evidence="3 7" id="KW-0547">Nucleotide-binding</keyword>
<dbReference type="InterPro" id="IPR000120">
    <property type="entry name" value="Amidase"/>
</dbReference>
<dbReference type="Proteomes" id="UP000199223">
    <property type="component" value="Unassembled WGS sequence"/>
</dbReference>
<protein>
    <recommendedName>
        <fullName evidence="7">Glutamyl-tRNA(Gln) amidotransferase subunit A</fullName>
        <shortName evidence="7">Glu-ADT subunit A</shortName>
        <ecNumber evidence="7">6.3.5.7</ecNumber>
    </recommendedName>
</protein>
<dbReference type="PANTHER" id="PTHR11895">
    <property type="entry name" value="TRANSAMIDASE"/>
    <property type="match status" value="1"/>
</dbReference>
<proteinExistence type="inferred from homology"/>
<dbReference type="GO" id="GO:0030956">
    <property type="term" value="C:glutamyl-tRNA(Gln) amidotransferase complex"/>
    <property type="evidence" value="ECO:0007669"/>
    <property type="project" value="InterPro"/>
</dbReference>
<comment type="subunit">
    <text evidence="7">Heterotrimer of A, B and C subunits.</text>
</comment>
<dbReference type="GO" id="GO:0006412">
    <property type="term" value="P:translation"/>
    <property type="evidence" value="ECO:0007669"/>
    <property type="project" value="UniProtKB-UniRule"/>
</dbReference>
<reference evidence="11" key="1">
    <citation type="submission" date="2016-10" db="EMBL/GenBank/DDBJ databases">
        <authorList>
            <person name="Varghese N."/>
            <person name="Submissions S."/>
        </authorList>
    </citation>
    <scope>NUCLEOTIDE SEQUENCE [LARGE SCALE GENOMIC DNA]</scope>
    <source>
        <strain evidence="11">CGMCC 1.10218</strain>
    </source>
</reference>
<dbReference type="GO" id="GO:0016740">
    <property type="term" value="F:transferase activity"/>
    <property type="evidence" value="ECO:0007669"/>
    <property type="project" value="UniProtKB-KW"/>
</dbReference>
<evidence type="ECO:0000313" key="11">
    <source>
        <dbReference type="Proteomes" id="UP000199223"/>
    </source>
</evidence>
<dbReference type="AlphaFoldDB" id="A0A1H6WV72"/>
<dbReference type="SUPFAM" id="SSF75304">
    <property type="entry name" value="Amidase signature (AS) enzymes"/>
    <property type="match status" value="1"/>
</dbReference>
<organism evidence="10 11">
    <name type="scientific">Deinococcus reticulitermitis</name>
    <dbReference type="NCBI Taxonomy" id="856736"/>
    <lineage>
        <taxon>Bacteria</taxon>
        <taxon>Thermotogati</taxon>
        <taxon>Deinococcota</taxon>
        <taxon>Deinococci</taxon>
        <taxon>Deinococcales</taxon>
        <taxon>Deinococcaceae</taxon>
        <taxon>Deinococcus</taxon>
    </lineage>
</organism>
<evidence type="ECO:0000256" key="3">
    <source>
        <dbReference type="ARBA" id="ARBA00022741"/>
    </source>
</evidence>
<accession>A0A1H6WV72</accession>
<keyword evidence="5 7" id="KW-0648">Protein biosynthesis</keyword>
<dbReference type="Gene3D" id="3.90.1300.10">
    <property type="entry name" value="Amidase signature (AS) domain"/>
    <property type="match status" value="1"/>
</dbReference>
<dbReference type="PROSITE" id="PS00571">
    <property type="entry name" value="AMIDASES"/>
    <property type="match status" value="1"/>
</dbReference>
<comment type="catalytic activity">
    <reaction evidence="6 7">
        <text>L-glutamyl-tRNA(Gln) + L-glutamine + ATP + H2O = L-glutaminyl-tRNA(Gln) + L-glutamate + ADP + phosphate + H(+)</text>
        <dbReference type="Rhea" id="RHEA:17521"/>
        <dbReference type="Rhea" id="RHEA-COMP:9681"/>
        <dbReference type="Rhea" id="RHEA-COMP:9684"/>
        <dbReference type="ChEBI" id="CHEBI:15377"/>
        <dbReference type="ChEBI" id="CHEBI:15378"/>
        <dbReference type="ChEBI" id="CHEBI:29985"/>
        <dbReference type="ChEBI" id="CHEBI:30616"/>
        <dbReference type="ChEBI" id="CHEBI:43474"/>
        <dbReference type="ChEBI" id="CHEBI:58359"/>
        <dbReference type="ChEBI" id="CHEBI:78520"/>
        <dbReference type="ChEBI" id="CHEBI:78521"/>
        <dbReference type="ChEBI" id="CHEBI:456216"/>
        <dbReference type="EC" id="6.3.5.7"/>
    </reaction>
</comment>
<evidence type="ECO:0000256" key="2">
    <source>
        <dbReference type="ARBA" id="ARBA00022598"/>
    </source>
</evidence>
<comment type="similarity">
    <text evidence="1 7">Belongs to the amidase family. GatA subfamily.</text>
</comment>
<feature type="domain" description="Amidase" evidence="9">
    <location>
        <begin position="29"/>
        <end position="468"/>
    </location>
</feature>
<keyword evidence="10" id="KW-0808">Transferase</keyword>
<evidence type="ECO:0000259" key="9">
    <source>
        <dbReference type="Pfam" id="PF01425"/>
    </source>
</evidence>
<dbReference type="Pfam" id="PF01425">
    <property type="entry name" value="Amidase"/>
    <property type="match status" value="1"/>
</dbReference>
<evidence type="ECO:0000256" key="7">
    <source>
        <dbReference type="HAMAP-Rule" id="MF_00120"/>
    </source>
</evidence>